<keyword evidence="9" id="KW-0482">Metalloprotease</keyword>
<dbReference type="CDD" id="cd03859">
    <property type="entry name" value="M14_CPT"/>
    <property type="match status" value="1"/>
</dbReference>
<dbReference type="SUPFAM" id="SSF53187">
    <property type="entry name" value="Zn-dependent exopeptidases"/>
    <property type="match status" value="1"/>
</dbReference>
<feature type="active site" description="Proton donor/acceptor" evidence="12">
    <location>
        <position position="281"/>
    </location>
</feature>
<dbReference type="EC" id="3.4.17.18" evidence="11"/>
<keyword evidence="3" id="KW-0121">Carboxypeptidase</keyword>
<protein>
    <recommendedName>
        <fullName evidence="11">carboxypeptidase T</fullName>
        <ecNumber evidence="11">3.4.17.18</ecNumber>
    </recommendedName>
</protein>
<dbReference type="Pfam" id="PF00246">
    <property type="entry name" value="Peptidase_M14"/>
    <property type="match status" value="1"/>
</dbReference>
<dbReference type="Gene3D" id="2.60.40.1120">
    <property type="entry name" value="Carboxypeptidase-like, regulatory domain"/>
    <property type="match status" value="1"/>
</dbReference>
<keyword evidence="8" id="KW-0862">Zinc</keyword>
<dbReference type="Proteomes" id="UP000177025">
    <property type="component" value="Unassembled WGS sequence"/>
</dbReference>
<name>A0A1F4UF43_UNCW3</name>
<evidence type="ECO:0000256" key="6">
    <source>
        <dbReference type="ARBA" id="ARBA00022729"/>
    </source>
</evidence>
<dbReference type="PANTHER" id="PTHR11705:SF143">
    <property type="entry name" value="SLL0236 PROTEIN"/>
    <property type="match status" value="1"/>
</dbReference>
<keyword evidence="4" id="KW-0645">Protease</keyword>
<evidence type="ECO:0000313" key="14">
    <source>
        <dbReference type="EMBL" id="OGC43565.1"/>
    </source>
</evidence>
<evidence type="ECO:0000256" key="11">
    <source>
        <dbReference type="ARBA" id="ARBA00066554"/>
    </source>
</evidence>
<dbReference type="EMBL" id="MEUM01000015">
    <property type="protein sequence ID" value="OGC43565.1"/>
    <property type="molecule type" value="Genomic_DNA"/>
</dbReference>
<organism evidence="14 15">
    <name type="scientific">candidate division WOR-3 bacterium RBG_13_43_14</name>
    <dbReference type="NCBI Taxonomy" id="1802590"/>
    <lineage>
        <taxon>Bacteria</taxon>
        <taxon>Bacteria division WOR-3</taxon>
    </lineage>
</organism>
<comment type="catalytic activity">
    <reaction evidence="10">
        <text>Releases a C-terminal residue, which may be hydrophobic or positively charged.</text>
        <dbReference type="EC" id="3.4.17.18"/>
    </reaction>
</comment>
<accession>A0A1F4UF43</accession>
<evidence type="ECO:0000256" key="3">
    <source>
        <dbReference type="ARBA" id="ARBA00022645"/>
    </source>
</evidence>
<evidence type="ECO:0000256" key="5">
    <source>
        <dbReference type="ARBA" id="ARBA00022723"/>
    </source>
</evidence>
<keyword evidence="5" id="KW-0479">Metal-binding</keyword>
<dbReference type="InterPro" id="IPR033810">
    <property type="entry name" value="Carboxypeptidase_T"/>
</dbReference>
<comment type="caution">
    <text evidence="14">The sequence shown here is derived from an EMBL/GenBank/DDBJ whole genome shotgun (WGS) entry which is preliminary data.</text>
</comment>
<evidence type="ECO:0000256" key="4">
    <source>
        <dbReference type="ARBA" id="ARBA00022670"/>
    </source>
</evidence>
<dbReference type="SMART" id="SM00631">
    <property type="entry name" value="Zn_pept"/>
    <property type="match status" value="1"/>
</dbReference>
<evidence type="ECO:0000256" key="9">
    <source>
        <dbReference type="ARBA" id="ARBA00023049"/>
    </source>
</evidence>
<dbReference type="FunFam" id="3.40.630.10:FF:000084">
    <property type="entry name" value="Carboxypeptidase B2"/>
    <property type="match status" value="1"/>
</dbReference>
<evidence type="ECO:0000256" key="10">
    <source>
        <dbReference type="ARBA" id="ARBA00050859"/>
    </source>
</evidence>
<dbReference type="InterPro" id="IPR008969">
    <property type="entry name" value="CarboxyPept-like_regulatory"/>
</dbReference>
<comment type="similarity">
    <text evidence="2 12">Belongs to the peptidase M14 family.</text>
</comment>
<evidence type="ECO:0000256" key="1">
    <source>
        <dbReference type="ARBA" id="ARBA00001947"/>
    </source>
</evidence>
<evidence type="ECO:0000256" key="8">
    <source>
        <dbReference type="ARBA" id="ARBA00022833"/>
    </source>
</evidence>
<evidence type="ECO:0000256" key="7">
    <source>
        <dbReference type="ARBA" id="ARBA00022801"/>
    </source>
</evidence>
<dbReference type="InterPro" id="IPR000834">
    <property type="entry name" value="Peptidase_M14"/>
</dbReference>
<dbReference type="GO" id="GO:0008270">
    <property type="term" value="F:zinc ion binding"/>
    <property type="evidence" value="ECO:0007669"/>
    <property type="project" value="InterPro"/>
</dbReference>
<sequence length="492" mass="56068">MIFLLFIFTIDARYHTLDEIITELGSINDRCPNITHIETIGYSTNDSLPVIAFKISDNASVEEDEPAILYIGGHHAEEILGIEICMYMINDLVNQYGVDPVKTSWIDNFEIWFVPLMNPEGHSIVMNSIDTTWRKNKRDNNKNGTFELGSDGVDLNRNYNFYWSNGGTSDSSSEYYRGPYAFSENETRAMRDLCYKQNFTFAITYHSARTGLKEIIYYPWHGNGSYSPDIMVIRNIANIIAHLIINDAGNGHYNAMVGYELDGKARNWLYGVCGVFTYCIEVSTTTIQPGWMVDDICARNMVGAYFLPERMGYSILTGHIINAETGEPLSAEISIENYHDPKLPARTSDPLYGRYQRILLPGTYRVEIRKPGYVSYMNPSIEIKDDDITILDVSLTAMENEIERQWGQSLIPLISPGVVNEMSIYINDPASFSVIKVVDINGRTIKVFSNPNSSQLYWNLRDQYERRIPNGVYYIVGEKGQTCETAKFVIYR</sequence>
<dbReference type="Gene3D" id="3.40.630.10">
    <property type="entry name" value="Zn peptidases"/>
    <property type="match status" value="1"/>
</dbReference>
<dbReference type="GO" id="GO:0006508">
    <property type="term" value="P:proteolysis"/>
    <property type="evidence" value="ECO:0007669"/>
    <property type="project" value="UniProtKB-KW"/>
</dbReference>
<gene>
    <name evidence="14" type="ORF">A2Y85_05475</name>
</gene>
<dbReference type="PROSITE" id="PS00132">
    <property type="entry name" value="CARBOXYPEPT_ZN_1"/>
    <property type="match status" value="1"/>
</dbReference>
<dbReference type="PROSITE" id="PS52035">
    <property type="entry name" value="PEPTIDASE_M14"/>
    <property type="match status" value="1"/>
</dbReference>
<dbReference type="GO" id="GO:0004181">
    <property type="term" value="F:metallocarboxypeptidase activity"/>
    <property type="evidence" value="ECO:0007669"/>
    <property type="project" value="InterPro"/>
</dbReference>
<evidence type="ECO:0000313" key="15">
    <source>
        <dbReference type="Proteomes" id="UP000177025"/>
    </source>
</evidence>
<evidence type="ECO:0000256" key="12">
    <source>
        <dbReference type="PROSITE-ProRule" id="PRU01379"/>
    </source>
</evidence>
<dbReference type="GO" id="GO:0005615">
    <property type="term" value="C:extracellular space"/>
    <property type="evidence" value="ECO:0007669"/>
    <property type="project" value="TreeGrafter"/>
</dbReference>
<dbReference type="SUPFAM" id="SSF49464">
    <property type="entry name" value="Carboxypeptidase regulatory domain-like"/>
    <property type="match status" value="1"/>
</dbReference>
<feature type="domain" description="Peptidase M14" evidence="13">
    <location>
        <begin position="13"/>
        <end position="311"/>
    </location>
</feature>
<evidence type="ECO:0000259" key="13">
    <source>
        <dbReference type="PROSITE" id="PS52035"/>
    </source>
</evidence>
<dbReference type="PANTHER" id="PTHR11705">
    <property type="entry name" value="PROTEASE FAMILY M14 CARBOXYPEPTIDASE A,B"/>
    <property type="match status" value="1"/>
</dbReference>
<comment type="cofactor">
    <cofactor evidence="1">
        <name>Zn(2+)</name>
        <dbReference type="ChEBI" id="CHEBI:29105"/>
    </cofactor>
</comment>
<keyword evidence="7" id="KW-0378">Hydrolase</keyword>
<keyword evidence="6" id="KW-0732">Signal</keyword>
<dbReference type="AlphaFoldDB" id="A0A1F4UF43"/>
<proteinExistence type="inferred from homology"/>
<reference evidence="14 15" key="1">
    <citation type="journal article" date="2016" name="Nat. Commun.">
        <title>Thousands of microbial genomes shed light on interconnected biogeochemical processes in an aquifer system.</title>
        <authorList>
            <person name="Anantharaman K."/>
            <person name="Brown C.T."/>
            <person name="Hug L.A."/>
            <person name="Sharon I."/>
            <person name="Castelle C.J."/>
            <person name="Probst A.J."/>
            <person name="Thomas B.C."/>
            <person name="Singh A."/>
            <person name="Wilkins M.J."/>
            <person name="Karaoz U."/>
            <person name="Brodie E.L."/>
            <person name="Williams K.H."/>
            <person name="Hubbard S.S."/>
            <person name="Banfield J.F."/>
        </authorList>
    </citation>
    <scope>NUCLEOTIDE SEQUENCE [LARGE SCALE GENOMIC DNA]</scope>
</reference>
<evidence type="ECO:0000256" key="2">
    <source>
        <dbReference type="ARBA" id="ARBA00005988"/>
    </source>
</evidence>
<dbReference type="InterPro" id="IPR057246">
    <property type="entry name" value="CARBOXYPEPT_ZN_1"/>
</dbReference>